<protein>
    <submittedName>
        <fullName evidence="4">Thioesterase superfamily protein</fullName>
    </submittedName>
</protein>
<dbReference type="RefSeq" id="WP_068019630.1">
    <property type="nucleotide sequence ID" value="NZ_QQAZ01000011.1"/>
</dbReference>
<gene>
    <name evidence="4" type="ORF">DFR68_111145</name>
</gene>
<dbReference type="STRING" id="1210089.GCA_001613165_02933"/>
<dbReference type="InterPro" id="IPR029069">
    <property type="entry name" value="HotDog_dom_sf"/>
</dbReference>
<dbReference type="Pfam" id="PF20789">
    <property type="entry name" value="4HBT_3C"/>
    <property type="match status" value="1"/>
</dbReference>
<feature type="domain" description="Acyl-CoA thioesterase-like C-terminal" evidence="3">
    <location>
        <begin position="141"/>
        <end position="268"/>
    </location>
</feature>
<comment type="caution">
    <text evidence="4">The sequence shown here is derived from an EMBL/GenBank/DDBJ whole genome shotgun (WGS) entry which is preliminary data.</text>
</comment>
<dbReference type="SUPFAM" id="SSF54637">
    <property type="entry name" value="Thioesterase/thiol ester dehydrase-isomerase"/>
    <property type="match status" value="1"/>
</dbReference>
<feature type="region of interest" description="Disordered" evidence="1">
    <location>
        <begin position="127"/>
        <end position="147"/>
    </location>
</feature>
<proteinExistence type="predicted"/>
<dbReference type="OrthoDB" id="1413770at2"/>
<evidence type="ECO:0000259" key="3">
    <source>
        <dbReference type="Pfam" id="PF20789"/>
    </source>
</evidence>
<name>A0A370GT05_9NOCA</name>
<dbReference type="Proteomes" id="UP000255355">
    <property type="component" value="Unassembled WGS sequence"/>
</dbReference>
<evidence type="ECO:0000313" key="4">
    <source>
        <dbReference type="EMBL" id="RDI46386.1"/>
    </source>
</evidence>
<reference evidence="4 5" key="1">
    <citation type="submission" date="2018-07" db="EMBL/GenBank/DDBJ databases">
        <title>Genomic Encyclopedia of Type Strains, Phase IV (KMG-IV): sequencing the most valuable type-strain genomes for metagenomic binning, comparative biology and taxonomic classification.</title>
        <authorList>
            <person name="Goeker M."/>
        </authorList>
    </citation>
    <scope>NUCLEOTIDE SEQUENCE [LARGE SCALE GENOMIC DNA]</scope>
    <source>
        <strain evidence="4 5">DSM 44952</strain>
    </source>
</reference>
<evidence type="ECO:0000313" key="5">
    <source>
        <dbReference type="Proteomes" id="UP000255355"/>
    </source>
</evidence>
<dbReference type="InterPro" id="IPR049449">
    <property type="entry name" value="TesB_ACOT8-like_N"/>
</dbReference>
<dbReference type="AlphaFoldDB" id="A0A370GT05"/>
<dbReference type="InterPro" id="IPR042171">
    <property type="entry name" value="Acyl-CoA_hotdog"/>
</dbReference>
<sequence length="272" mass="29175">MDALYTPDPSDPDLFHSTELTRGPWSPDAQHAGAPSALLGHVIERYRPRPGYRVARVAVEILGPVPIAPLRAEVRIVPAEARVAQPGRGAELIEATLSSDRGPVLTARAWRLGRADPEMDVPGELLPTGTHPGPETVTPGPEHAFPSNQPVGFHTAVDYRFVSGAFQTPGPAVCWIRLRCPVVAGTAPGPLERTLAAADFGNGVSSVLPWGRYFFINTDLTVTLPREPVGEWVCLDAVTHPERSGIGMVDARLFDEKGPIGRSAQTLLLGTR</sequence>
<evidence type="ECO:0000256" key="1">
    <source>
        <dbReference type="SAM" id="MobiDB-lite"/>
    </source>
</evidence>
<dbReference type="InterPro" id="IPR049450">
    <property type="entry name" value="ACOT8-like_C"/>
</dbReference>
<accession>A0A370GT05</accession>
<evidence type="ECO:0000259" key="2">
    <source>
        <dbReference type="Pfam" id="PF13622"/>
    </source>
</evidence>
<keyword evidence="5" id="KW-1185">Reference proteome</keyword>
<feature type="domain" description="Acyl-CoA thioesterase-like N-terminal HotDog" evidence="2">
    <location>
        <begin position="22"/>
        <end position="111"/>
    </location>
</feature>
<dbReference type="Pfam" id="PF13622">
    <property type="entry name" value="4HBT_3"/>
    <property type="match status" value="1"/>
</dbReference>
<dbReference type="EMBL" id="QQAZ01000011">
    <property type="protein sequence ID" value="RDI46386.1"/>
    <property type="molecule type" value="Genomic_DNA"/>
</dbReference>
<dbReference type="Gene3D" id="2.40.160.210">
    <property type="entry name" value="Acyl-CoA thioesterase, double hotdog domain"/>
    <property type="match status" value="1"/>
</dbReference>
<organism evidence="4 5">
    <name type="scientific">Nocardia mexicana</name>
    <dbReference type="NCBI Taxonomy" id="279262"/>
    <lineage>
        <taxon>Bacteria</taxon>
        <taxon>Bacillati</taxon>
        <taxon>Actinomycetota</taxon>
        <taxon>Actinomycetes</taxon>
        <taxon>Mycobacteriales</taxon>
        <taxon>Nocardiaceae</taxon>
        <taxon>Nocardia</taxon>
    </lineage>
</organism>